<evidence type="ECO:0000256" key="3">
    <source>
        <dbReference type="ARBA" id="ARBA00022490"/>
    </source>
</evidence>
<protein>
    <submittedName>
        <fullName evidence="7">Oxidoreductase</fullName>
    </submittedName>
</protein>
<dbReference type="PANTHER" id="PTHR44154">
    <property type="entry name" value="QUINONE OXIDOREDUCTASE"/>
    <property type="match status" value="1"/>
</dbReference>
<dbReference type="CDD" id="cd05289">
    <property type="entry name" value="MDR_like_2"/>
    <property type="match status" value="1"/>
</dbReference>
<proteinExistence type="predicted"/>
<keyword evidence="4" id="KW-0521">NADP</keyword>
<reference evidence="7 8" key="1">
    <citation type="submission" date="2021-01" db="EMBL/GenBank/DDBJ databases">
        <title>Whole genome shotgun sequence of Actinoplanes couchii NBRC 106145.</title>
        <authorList>
            <person name="Komaki H."/>
            <person name="Tamura T."/>
        </authorList>
    </citation>
    <scope>NUCLEOTIDE SEQUENCE [LARGE SCALE GENOMIC DNA]</scope>
    <source>
        <strain evidence="7 8">NBRC 106145</strain>
    </source>
</reference>
<dbReference type="EMBL" id="BOMG01000057">
    <property type="protein sequence ID" value="GID56304.1"/>
    <property type="molecule type" value="Genomic_DNA"/>
</dbReference>
<dbReference type="RefSeq" id="WP_203797886.1">
    <property type="nucleotide sequence ID" value="NZ_BAAAQE010000034.1"/>
</dbReference>
<dbReference type="SUPFAM" id="SSF51735">
    <property type="entry name" value="NAD(P)-binding Rossmann-fold domains"/>
    <property type="match status" value="1"/>
</dbReference>
<evidence type="ECO:0000313" key="8">
    <source>
        <dbReference type="Proteomes" id="UP000612282"/>
    </source>
</evidence>
<comment type="caution">
    <text evidence="7">The sequence shown here is derived from an EMBL/GenBank/DDBJ whole genome shotgun (WGS) entry which is preliminary data.</text>
</comment>
<dbReference type="Pfam" id="PF13602">
    <property type="entry name" value="ADH_zinc_N_2"/>
    <property type="match status" value="1"/>
</dbReference>
<dbReference type="Proteomes" id="UP000612282">
    <property type="component" value="Unassembled WGS sequence"/>
</dbReference>
<dbReference type="InterPro" id="IPR036291">
    <property type="entry name" value="NAD(P)-bd_dom_sf"/>
</dbReference>
<dbReference type="InterPro" id="IPR051603">
    <property type="entry name" value="Zinc-ADH_QOR/CCCR"/>
</dbReference>
<evidence type="ECO:0000259" key="6">
    <source>
        <dbReference type="SMART" id="SM00829"/>
    </source>
</evidence>
<evidence type="ECO:0000256" key="4">
    <source>
        <dbReference type="ARBA" id="ARBA00022857"/>
    </source>
</evidence>
<keyword evidence="3" id="KW-0963">Cytoplasm</keyword>
<gene>
    <name evidence="7" type="ORF">Aco03nite_047080</name>
</gene>
<organism evidence="7 8">
    <name type="scientific">Actinoplanes couchii</name>
    <dbReference type="NCBI Taxonomy" id="403638"/>
    <lineage>
        <taxon>Bacteria</taxon>
        <taxon>Bacillati</taxon>
        <taxon>Actinomycetota</taxon>
        <taxon>Actinomycetes</taxon>
        <taxon>Micromonosporales</taxon>
        <taxon>Micromonosporaceae</taxon>
        <taxon>Actinoplanes</taxon>
    </lineage>
</organism>
<keyword evidence="5" id="KW-0694">RNA-binding</keyword>
<evidence type="ECO:0000256" key="5">
    <source>
        <dbReference type="ARBA" id="ARBA00022884"/>
    </source>
</evidence>
<dbReference type="InterPro" id="IPR013154">
    <property type="entry name" value="ADH-like_N"/>
</dbReference>
<dbReference type="SUPFAM" id="SSF50129">
    <property type="entry name" value="GroES-like"/>
    <property type="match status" value="1"/>
</dbReference>
<evidence type="ECO:0000256" key="2">
    <source>
        <dbReference type="ARBA" id="ARBA00011881"/>
    </source>
</evidence>
<dbReference type="Gene3D" id="3.90.180.10">
    <property type="entry name" value="Medium-chain alcohol dehydrogenases, catalytic domain"/>
    <property type="match status" value="1"/>
</dbReference>
<feature type="domain" description="Enoyl reductase (ER)" evidence="6">
    <location>
        <begin position="10"/>
        <end position="300"/>
    </location>
</feature>
<accession>A0ABQ3XCS0</accession>
<evidence type="ECO:0000313" key="7">
    <source>
        <dbReference type="EMBL" id="GID56304.1"/>
    </source>
</evidence>
<sequence>MRALQFFEYGSADVLRVAEIPEPHPGPGEIRIAVRSSGVTPADWKLRSGAFQQLIPLTLPHTLGIDAAGVVDEIGDGVTGVAVGDEVYGMASLERMGGANADFAILTLWGPKPAAWSWDEAGGAAGNTETSVRVLDLLAIGSGDTLLIEGAAGGVGSMAVQLARARGARVIGTASAGNHEFLAGLGATPVTYGPGLAGRLDGPVDAVFDCAGSGSLAELVAIAGGPARVVTIADFTGAEHGVRMSRTGGPGAEPQSRDALTIAAAVPGLTVPLAGVFALEDAAGAHRLSETGHVRGKVVLRSSPPVS</sequence>
<dbReference type="Gene3D" id="3.40.50.720">
    <property type="entry name" value="NAD(P)-binding Rossmann-like Domain"/>
    <property type="match status" value="1"/>
</dbReference>
<dbReference type="InterPro" id="IPR011032">
    <property type="entry name" value="GroES-like_sf"/>
</dbReference>
<dbReference type="InterPro" id="IPR002364">
    <property type="entry name" value="Quin_OxRdtase/zeta-crystal_CS"/>
</dbReference>
<dbReference type="Pfam" id="PF08240">
    <property type="entry name" value="ADH_N"/>
    <property type="match status" value="1"/>
</dbReference>
<dbReference type="SMART" id="SM00829">
    <property type="entry name" value="PKS_ER"/>
    <property type="match status" value="1"/>
</dbReference>
<dbReference type="InterPro" id="IPR020843">
    <property type="entry name" value="ER"/>
</dbReference>
<dbReference type="PANTHER" id="PTHR44154:SF1">
    <property type="entry name" value="QUINONE OXIDOREDUCTASE"/>
    <property type="match status" value="1"/>
</dbReference>
<evidence type="ECO:0000256" key="1">
    <source>
        <dbReference type="ARBA" id="ARBA00004496"/>
    </source>
</evidence>
<comment type="subunit">
    <text evidence="2">Homotetramer.</text>
</comment>
<comment type="subcellular location">
    <subcellularLocation>
        <location evidence="1">Cytoplasm</location>
    </subcellularLocation>
</comment>
<dbReference type="PROSITE" id="PS01162">
    <property type="entry name" value="QOR_ZETA_CRYSTAL"/>
    <property type="match status" value="1"/>
</dbReference>
<name>A0ABQ3XCS0_9ACTN</name>
<keyword evidence="8" id="KW-1185">Reference proteome</keyword>